<evidence type="ECO:0000256" key="2">
    <source>
        <dbReference type="ARBA" id="ARBA00022679"/>
    </source>
</evidence>
<evidence type="ECO:0000313" key="4">
    <source>
        <dbReference type="EMBL" id="AMZ03411.1"/>
    </source>
</evidence>
<evidence type="ECO:0000256" key="3">
    <source>
        <dbReference type="ARBA" id="ARBA00023315"/>
    </source>
</evidence>
<dbReference type="InterPro" id="IPR023213">
    <property type="entry name" value="CAT-like_dom_sf"/>
</dbReference>
<proteinExistence type="evidence at transcript level"/>
<dbReference type="Gene3D" id="3.30.559.10">
    <property type="entry name" value="Chloramphenicol acetyltransferase-like domain"/>
    <property type="match status" value="2"/>
</dbReference>
<protein>
    <submittedName>
        <fullName evidence="4">Acyltransferase ACT5</fullName>
    </submittedName>
</protein>
<dbReference type="PANTHER" id="PTHR31623">
    <property type="entry name" value="F21J9.9"/>
    <property type="match status" value="1"/>
</dbReference>
<sequence>MEIETQVISTEIIKPSSPTPKSLQKHQLSFLDQLAPPFFMPLVYFYSPSTEIPNSQKSDHLKNSLSEVLSRYYPLAGRLVGNLHVDCDDSGVPFSEAEANCDLSHVITNPDPKNMTKFLPYKLNESRDFCMAVQATYFRCGGAAVGLLISHKIADALSFFSFANTWAAVARDGDGGGQMPKFDAAAYFPPRDISGYKPSTGMMKEELATRIFTFPAKEISVLRERYAAAGGSTGTGLGDVPHRRPTRVEALSAFIWNRFVSATGMKPDPNKIYTVQHAVNLRTRTDPPLTESHFGNISRVAIAKPAVGDGGLMDGGVELMQRVREAIKGVNGDYVAQLREGEKHLDLMKERMAQANKGELVSFSFTSLCRFPLYEADFGWGKPAWVGSAGFAYKNLVTLMDSRDGDGIEAWIHLTKQDMEKFEVDLELQHFLSHHKTSLIS</sequence>
<dbReference type="PANTHER" id="PTHR31623:SF17">
    <property type="entry name" value="F21J9.9"/>
    <property type="match status" value="1"/>
</dbReference>
<name>A0A1B0VRQ6_9LAMI</name>
<dbReference type="AlphaFoldDB" id="A0A1B0VRQ6"/>
<keyword evidence="3 4" id="KW-0012">Acyltransferase</keyword>
<dbReference type="GO" id="GO:0016746">
    <property type="term" value="F:acyltransferase activity"/>
    <property type="evidence" value="ECO:0007669"/>
    <property type="project" value="UniProtKB-KW"/>
</dbReference>
<organism evidence="4">
    <name type="scientific">Plectranthus barbatus</name>
    <dbReference type="NCBI Taxonomy" id="41228"/>
    <lineage>
        <taxon>Eukaryota</taxon>
        <taxon>Viridiplantae</taxon>
        <taxon>Streptophyta</taxon>
        <taxon>Embryophyta</taxon>
        <taxon>Tracheophyta</taxon>
        <taxon>Spermatophyta</taxon>
        <taxon>Magnoliopsida</taxon>
        <taxon>eudicotyledons</taxon>
        <taxon>Gunneridae</taxon>
        <taxon>Pentapetalae</taxon>
        <taxon>asterids</taxon>
        <taxon>lamiids</taxon>
        <taxon>Lamiales</taxon>
        <taxon>Lamiaceae</taxon>
        <taxon>Nepetoideae</taxon>
        <taxon>Ocimeae</taxon>
        <taxon>Plectranthinae</taxon>
        <taxon>Plectranthus</taxon>
    </lineage>
</organism>
<comment type="similarity">
    <text evidence="1">Belongs to the plant acyltransferase family.</text>
</comment>
<keyword evidence="2 4" id="KW-0808">Transferase</keyword>
<reference evidence="4" key="1">
    <citation type="submission" date="2015-08" db="EMBL/GenBank/DDBJ databases">
        <title>Elucidation of the biosynthetic pathway of forskolin and production in yeast.</title>
        <authorList>
            <person name="Pateraki I."/>
            <person name="Andersen-Ranberg J."/>
            <person name="Jensen N.B."/>
            <person name="Wubshet S.G."/>
            <person name="Staerk D."/>
            <person name="Hallstrroem B."/>
            <person name="Hamberger B."/>
            <person name="Olsen C.E."/>
            <person name="Hansen J."/>
            <person name="Moeller B.L."/>
            <person name="Hamberger B."/>
        </authorList>
    </citation>
    <scope>NUCLEOTIDE SEQUENCE</scope>
</reference>
<dbReference type="Pfam" id="PF02458">
    <property type="entry name" value="Transferase"/>
    <property type="match status" value="1"/>
</dbReference>
<accession>A0A1B0VRQ6</accession>
<dbReference type="EMBL" id="KT382367">
    <property type="protein sequence ID" value="AMZ03411.1"/>
    <property type="molecule type" value="mRNA"/>
</dbReference>
<evidence type="ECO:0000256" key="1">
    <source>
        <dbReference type="ARBA" id="ARBA00009861"/>
    </source>
</evidence>